<keyword evidence="10" id="KW-1185">Reference proteome</keyword>
<reference evidence="9 10" key="1">
    <citation type="journal article" date="2023" name="G3 (Bethesda)">
        <title>A chromosome-level genome assembly of Zasmidium syzygii isolated from banana leaves.</title>
        <authorList>
            <person name="van Westerhoven A.C."/>
            <person name="Mehrabi R."/>
            <person name="Talebi R."/>
            <person name="Steentjes M.B.F."/>
            <person name="Corcolon B."/>
            <person name="Chong P.A."/>
            <person name="Kema G.H.J."/>
            <person name="Seidl M.F."/>
        </authorList>
    </citation>
    <scope>NUCLEOTIDE SEQUENCE [LARGE SCALE GENOMIC DNA]</scope>
    <source>
        <strain evidence="9 10">P124</strain>
    </source>
</reference>
<dbReference type="SUPFAM" id="SSF57850">
    <property type="entry name" value="RING/U-box"/>
    <property type="match status" value="1"/>
</dbReference>
<sequence>MKDCPICESEQTPLSKPLDSHACYTTVPGKKKPEVNRCCAACWEHWFSSQIESGPWDEIRCIFCPYKFDEGEMSKLGAHLDTMTRYHKKKAAVKEFKCQARCQGTDTPAQPFDREKDGRIFTCKNCSFQTCVDCDRPEHPEKTCEEVQASIREDPAEIATATAEKLLSCPKCHVTGKSDGCGYTVCVGQGMSGGCGHRFCGHCLIDWVGGEGSAYACGQTAHATDCKYYNQELDSSHNFSHRFPRSKEAQKLFDAKKEHKRELAKARKAKAAEGNAGRVVKDTSSRKTAKTGKKAKALTTG</sequence>
<evidence type="ECO:0000256" key="6">
    <source>
        <dbReference type="ARBA" id="ARBA00022833"/>
    </source>
</evidence>
<dbReference type="Gene3D" id="1.20.120.1750">
    <property type="match status" value="1"/>
</dbReference>
<keyword evidence="3" id="KW-0677">Repeat</keyword>
<dbReference type="InterPro" id="IPR031127">
    <property type="entry name" value="E3_UB_ligase_RBR"/>
</dbReference>
<feature type="region of interest" description="Disordered" evidence="7">
    <location>
        <begin position="258"/>
        <end position="301"/>
    </location>
</feature>
<evidence type="ECO:0000313" key="9">
    <source>
        <dbReference type="EMBL" id="KAK4494556.1"/>
    </source>
</evidence>
<dbReference type="InterPro" id="IPR017907">
    <property type="entry name" value="Znf_RING_CS"/>
</dbReference>
<proteinExistence type="predicted"/>
<keyword evidence="5" id="KW-0833">Ubl conjugation pathway</keyword>
<feature type="domain" description="RING-type" evidence="8">
    <location>
        <begin position="1"/>
        <end position="221"/>
    </location>
</feature>
<dbReference type="EMBL" id="JAXOVC010000013">
    <property type="protein sequence ID" value="KAK4494556.1"/>
    <property type="molecule type" value="Genomic_DNA"/>
</dbReference>
<gene>
    <name evidence="9" type="ORF">PRZ48_013912</name>
</gene>
<accession>A0ABR0DZY0</accession>
<evidence type="ECO:0000256" key="2">
    <source>
        <dbReference type="ARBA" id="ARBA00022723"/>
    </source>
</evidence>
<evidence type="ECO:0000256" key="4">
    <source>
        <dbReference type="ARBA" id="ARBA00022771"/>
    </source>
</evidence>
<evidence type="ECO:0000259" key="8">
    <source>
        <dbReference type="PROSITE" id="PS51873"/>
    </source>
</evidence>
<name>A0ABR0DZY0_ZASCE</name>
<keyword evidence="4" id="KW-0863">Zinc-finger</keyword>
<dbReference type="PANTHER" id="PTHR11685">
    <property type="entry name" value="RBR FAMILY RING FINGER AND IBR DOMAIN-CONTAINING"/>
    <property type="match status" value="1"/>
</dbReference>
<evidence type="ECO:0000256" key="5">
    <source>
        <dbReference type="ARBA" id="ARBA00022786"/>
    </source>
</evidence>
<keyword evidence="2" id="KW-0479">Metal-binding</keyword>
<comment type="caution">
    <text evidence="9">The sequence shown here is derived from an EMBL/GenBank/DDBJ whole genome shotgun (WGS) entry which is preliminary data.</text>
</comment>
<evidence type="ECO:0000256" key="3">
    <source>
        <dbReference type="ARBA" id="ARBA00022737"/>
    </source>
</evidence>
<evidence type="ECO:0000256" key="1">
    <source>
        <dbReference type="ARBA" id="ARBA00022679"/>
    </source>
</evidence>
<dbReference type="CDD" id="cd20335">
    <property type="entry name" value="BRcat_RBR"/>
    <property type="match status" value="1"/>
</dbReference>
<dbReference type="PROSITE" id="PS51873">
    <property type="entry name" value="TRIAD"/>
    <property type="match status" value="1"/>
</dbReference>
<evidence type="ECO:0000313" key="10">
    <source>
        <dbReference type="Proteomes" id="UP001305779"/>
    </source>
</evidence>
<dbReference type="Proteomes" id="UP001305779">
    <property type="component" value="Unassembled WGS sequence"/>
</dbReference>
<keyword evidence="6" id="KW-0862">Zinc</keyword>
<organism evidence="9 10">
    <name type="scientific">Zasmidium cellare</name>
    <name type="common">Wine cellar mold</name>
    <name type="synonym">Racodium cellare</name>
    <dbReference type="NCBI Taxonomy" id="395010"/>
    <lineage>
        <taxon>Eukaryota</taxon>
        <taxon>Fungi</taxon>
        <taxon>Dikarya</taxon>
        <taxon>Ascomycota</taxon>
        <taxon>Pezizomycotina</taxon>
        <taxon>Dothideomycetes</taxon>
        <taxon>Dothideomycetidae</taxon>
        <taxon>Mycosphaerellales</taxon>
        <taxon>Mycosphaerellaceae</taxon>
        <taxon>Zasmidium</taxon>
    </lineage>
</organism>
<keyword evidence="1" id="KW-0808">Transferase</keyword>
<evidence type="ECO:0000256" key="7">
    <source>
        <dbReference type="SAM" id="MobiDB-lite"/>
    </source>
</evidence>
<feature type="compositionally biased region" description="Basic residues" evidence="7">
    <location>
        <begin position="287"/>
        <end position="301"/>
    </location>
</feature>
<protein>
    <recommendedName>
        <fullName evidence="8">RING-type domain-containing protein</fullName>
    </recommendedName>
</protein>
<dbReference type="PROSITE" id="PS00518">
    <property type="entry name" value="ZF_RING_1"/>
    <property type="match status" value="1"/>
</dbReference>
<dbReference type="InterPro" id="IPR044066">
    <property type="entry name" value="TRIAD_supradom"/>
</dbReference>